<evidence type="ECO:0000256" key="1">
    <source>
        <dbReference type="SAM" id="Phobius"/>
    </source>
</evidence>
<evidence type="ECO:0000259" key="2">
    <source>
        <dbReference type="Pfam" id="PF21653"/>
    </source>
</evidence>
<dbReference type="Pfam" id="PF21653">
    <property type="entry name" value="pulA_all-beta"/>
    <property type="match status" value="1"/>
</dbReference>
<dbReference type="InterPro" id="IPR017853">
    <property type="entry name" value="GH"/>
</dbReference>
<evidence type="ECO:0000313" key="4">
    <source>
        <dbReference type="Proteomes" id="UP000446657"/>
    </source>
</evidence>
<dbReference type="InterPro" id="IPR049117">
    <property type="entry name" value="pulA_all-beta"/>
</dbReference>
<dbReference type="RefSeq" id="WP_155176825.1">
    <property type="nucleotide sequence ID" value="NZ_WNAK01000018.1"/>
</dbReference>
<dbReference type="Proteomes" id="UP000446657">
    <property type="component" value="Unassembled WGS sequence"/>
</dbReference>
<gene>
    <name evidence="3" type="ORF">GMD30_09880</name>
</gene>
<dbReference type="AlphaFoldDB" id="A0A844KP51"/>
<dbReference type="InterPro" id="IPR013780">
    <property type="entry name" value="Glyco_hydro_b"/>
</dbReference>
<keyword evidence="1" id="KW-0472">Membrane</keyword>
<feature type="transmembrane region" description="Helical" evidence="1">
    <location>
        <begin position="170"/>
        <end position="194"/>
    </location>
</feature>
<dbReference type="Gene3D" id="3.20.20.80">
    <property type="entry name" value="Glycosidases"/>
    <property type="match status" value="1"/>
</dbReference>
<keyword evidence="1" id="KW-0812">Transmembrane</keyword>
<reference evidence="3 4" key="1">
    <citation type="journal article" date="2019" name="Nat. Med.">
        <title>A library of human gut bacterial isolates paired with longitudinal multiomics data enables mechanistic microbiome research.</title>
        <authorList>
            <person name="Poyet M."/>
            <person name="Groussin M."/>
            <person name="Gibbons S.M."/>
            <person name="Avila-Pacheco J."/>
            <person name="Jiang X."/>
            <person name="Kearney S.M."/>
            <person name="Perrotta A.R."/>
            <person name="Berdy B."/>
            <person name="Zhao S."/>
            <person name="Lieberman T.D."/>
            <person name="Swanson P.K."/>
            <person name="Smith M."/>
            <person name="Roesemann S."/>
            <person name="Alexander J.E."/>
            <person name="Rich S.A."/>
            <person name="Livny J."/>
            <person name="Vlamakis H."/>
            <person name="Clish C."/>
            <person name="Bullock K."/>
            <person name="Deik A."/>
            <person name="Scott J."/>
            <person name="Pierce K.A."/>
            <person name="Xavier R.J."/>
            <person name="Alm E.J."/>
        </authorList>
    </citation>
    <scope>NUCLEOTIDE SEQUENCE [LARGE SCALE GENOMIC DNA]</scope>
    <source>
        <strain evidence="3 4">BIOML-A1</strain>
    </source>
</reference>
<proteinExistence type="predicted"/>
<feature type="domain" description="Pullulanase all-beta" evidence="2">
    <location>
        <begin position="83"/>
        <end position="140"/>
    </location>
</feature>
<dbReference type="Gene3D" id="2.60.40.1180">
    <property type="entry name" value="Golgi alpha-mannosidase II"/>
    <property type="match status" value="1"/>
</dbReference>
<name>A0A844KP51_9FIRM</name>
<evidence type="ECO:0000313" key="3">
    <source>
        <dbReference type="EMBL" id="MTR82001.1"/>
    </source>
</evidence>
<organism evidence="3 4">
    <name type="scientific">Roseburia faecis</name>
    <dbReference type="NCBI Taxonomy" id="301302"/>
    <lineage>
        <taxon>Bacteria</taxon>
        <taxon>Bacillati</taxon>
        <taxon>Bacillota</taxon>
        <taxon>Clostridia</taxon>
        <taxon>Lachnospirales</taxon>
        <taxon>Lachnospiraceae</taxon>
        <taxon>Roseburia</taxon>
    </lineage>
</organism>
<dbReference type="PANTHER" id="PTHR43002">
    <property type="entry name" value="GLYCOGEN DEBRANCHING ENZYME"/>
    <property type="match status" value="1"/>
</dbReference>
<protein>
    <recommendedName>
        <fullName evidence="2">Pullulanase all-beta domain-containing protein</fullName>
    </recommendedName>
</protein>
<keyword evidence="1" id="KW-1133">Transmembrane helix</keyword>
<accession>A0A844KP51</accession>
<sequence>MSADDFCINKFVPGYFSRINEDGSYSNGSGCGNDTASERNMVRKYIVDSVCYWADVFEYYKGLIKLRKAHPALRLSTSEDVKKYVKSVEGLGDNIVGINIKGGQKDESAKEMYLLFNANTDKAKVTIPEGKWKVCINGQKAGVETIETIKGGEYTMDGISALVLVKQDGAAMTIVIVLIAAAVVVAAGVVIVVMKKKKTNR</sequence>
<comment type="caution">
    <text evidence="3">The sequence shown here is derived from an EMBL/GenBank/DDBJ whole genome shotgun (WGS) entry which is preliminary data.</text>
</comment>
<dbReference type="EMBL" id="WNAL01000018">
    <property type="protein sequence ID" value="MTR82001.1"/>
    <property type="molecule type" value="Genomic_DNA"/>
</dbReference>
<dbReference type="SUPFAM" id="SSF51445">
    <property type="entry name" value="(Trans)glycosidases"/>
    <property type="match status" value="1"/>
</dbReference>